<dbReference type="Pfam" id="PF00724">
    <property type="entry name" value="Oxidored_FMN"/>
    <property type="match status" value="1"/>
</dbReference>
<dbReference type="OrthoDB" id="8523426at2"/>
<proteinExistence type="predicted"/>
<gene>
    <name evidence="4" type="ORF">E2F43_09455</name>
</gene>
<keyword evidence="5" id="KW-1185">Reference proteome</keyword>
<protein>
    <submittedName>
        <fullName evidence="4">NADH:flavin oxidoreductase</fullName>
    </submittedName>
</protein>
<dbReference type="InterPro" id="IPR013785">
    <property type="entry name" value="Aldolase_TIM"/>
</dbReference>
<accession>A0A4R5LS53</accession>
<evidence type="ECO:0000256" key="2">
    <source>
        <dbReference type="ARBA" id="ARBA00023002"/>
    </source>
</evidence>
<evidence type="ECO:0000259" key="3">
    <source>
        <dbReference type="Pfam" id="PF00724"/>
    </source>
</evidence>
<evidence type="ECO:0000313" key="5">
    <source>
        <dbReference type="Proteomes" id="UP000295554"/>
    </source>
</evidence>
<dbReference type="Proteomes" id="UP000295554">
    <property type="component" value="Unassembled WGS sequence"/>
</dbReference>
<dbReference type="GO" id="GO:0016491">
    <property type="term" value="F:oxidoreductase activity"/>
    <property type="evidence" value="ECO:0007669"/>
    <property type="project" value="UniProtKB-KW"/>
</dbReference>
<dbReference type="InterPro" id="IPR001155">
    <property type="entry name" value="OxRdtase_FMN_N"/>
</dbReference>
<dbReference type="SUPFAM" id="SSF51395">
    <property type="entry name" value="FMN-linked oxidoreductases"/>
    <property type="match status" value="1"/>
</dbReference>
<dbReference type="CDD" id="cd02803">
    <property type="entry name" value="OYE_like_FMN_family"/>
    <property type="match status" value="1"/>
</dbReference>
<dbReference type="InterPro" id="IPR051799">
    <property type="entry name" value="NADH_flavin_oxidoreductase"/>
</dbReference>
<keyword evidence="2" id="KW-0560">Oxidoreductase</keyword>
<reference evidence="4 5" key="1">
    <citation type="submission" date="2019-03" db="EMBL/GenBank/DDBJ databases">
        <title>Seongchinamella monodicae gen. nov., sp. nov., a novel member of the Gammaproteobacteria isolated from a tidal mudflat of beach.</title>
        <authorList>
            <person name="Yang H.G."/>
            <person name="Kang J.W."/>
            <person name="Lee S.D."/>
        </authorList>
    </citation>
    <scope>NUCLEOTIDE SEQUENCE [LARGE SCALE GENOMIC DNA]</scope>
    <source>
        <strain evidence="4 5">GH4-78</strain>
    </source>
</reference>
<keyword evidence="1" id="KW-0285">Flavoprotein</keyword>
<sequence>MNPTDYPSLTANPSAFQPFTLGPITLRNRFIKSGANEGMCLEGRPTAALVNHHRELAAGGVGMTTVAYMAVSSVGRTLPNQTWMRREILPDLRALTDAVHGEGAAISAQITHGGSFVTGMHVRGRLISASSGLNPAGLMKANFLQRKMNESDMDRVTDEFVEAAKLAREAGFDAVEIHMGHGYLLNQFISPMSNRRSDEYGGSAENRARFPARVLAAVRDAVGDDIAVLAKINVADGPSRGATVEDGIVTAKVLQEAGAHMLVLSGGRNVESTWFMFGSNMNREEIIKVMKLIGDRLGAFMMKVAAASERKIEFREMYFRDYSQKIRAAVDLPLAYLGGVKSLDNVETAMADGFDAVVLARALLRDPDLVTQFRNGTMRQSRCDNCNACVAYIYHPDGTRCIHRGANDPQANRVFASDWQSVGR</sequence>
<feature type="domain" description="NADH:flavin oxidoreductase/NADH oxidase N-terminal" evidence="3">
    <location>
        <begin position="16"/>
        <end position="262"/>
    </location>
</feature>
<name>A0A4R5LS53_9GAMM</name>
<dbReference type="Gene3D" id="3.20.20.70">
    <property type="entry name" value="Aldolase class I"/>
    <property type="match status" value="1"/>
</dbReference>
<evidence type="ECO:0000256" key="1">
    <source>
        <dbReference type="ARBA" id="ARBA00022630"/>
    </source>
</evidence>
<dbReference type="EMBL" id="SMSE01000002">
    <property type="protein sequence ID" value="TDG13733.1"/>
    <property type="molecule type" value="Genomic_DNA"/>
</dbReference>
<dbReference type="GO" id="GO:0010181">
    <property type="term" value="F:FMN binding"/>
    <property type="evidence" value="ECO:0007669"/>
    <property type="project" value="InterPro"/>
</dbReference>
<dbReference type="PANTHER" id="PTHR43656:SF2">
    <property type="entry name" value="BINDING OXIDOREDUCTASE, PUTATIVE (AFU_ORTHOLOGUE AFUA_2G08260)-RELATED"/>
    <property type="match status" value="1"/>
</dbReference>
<comment type="caution">
    <text evidence="4">The sequence shown here is derived from an EMBL/GenBank/DDBJ whole genome shotgun (WGS) entry which is preliminary data.</text>
</comment>
<dbReference type="AlphaFoldDB" id="A0A4R5LS53"/>
<dbReference type="PANTHER" id="PTHR43656">
    <property type="entry name" value="BINDING OXIDOREDUCTASE, PUTATIVE (AFU_ORTHOLOGUE AFUA_2G08260)-RELATED"/>
    <property type="match status" value="1"/>
</dbReference>
<evidence type="ECO:0000313" key="4">
    <source>
        <dbReference type="EMBL" id="TDG13733.1"/>
    </source>
</evidence>
<organism evidence="4 5">
    <name type="scientific">Seongchinamella unica</name>
    <dbReference type="NCBI Taxonomy" id="2547392"/>
    <lineage>
        <taxon>Bacteria</taxon>
        <taxon>Pseudomonadati</taxon>
        <taxon>Pseudomonadota</taxon>
        <taxon>Gammaproteobacteria</taxon>
        <taxon>Cellvibrionales</taxon>
        <taxon>Halieaceae</taxon>
        <taxon>Seongchinamella</taxon>
    </lineage>
</organism>